<keyword evidence="1" id="KW-0677">Repeat</keyword>
<dbReference type="GO" id="GO:0034198">
    <property type="term" value="P:cellular response to amino acid starvation"/>
    <property type="evidence" value="ECO:0007669"/>
    <property type="project" value="TreeGrafter"/>
</dbReference>
<dbReference type="InterPro" id="IPR016024">
    <property type="entry name" value="ARM-type_fold"/>
</dbReference>
<accession>A0AAD2CC34</accession>
<dbReference type="Pfam" id="PF24987">
    <property type="entry name" value="HEAT_EF3_N"/>
    <property type="match status" value="1"/>
</dbReference>
<evidence type="ECO:0000256" key="2">
    <source>
        <dbReference type="PROSITE-ProRule" id="PRU00103"/>
    </source>
</evidence>
<dbReference type="SUPFAM" id="SSF48371">
    <property type="entry name" value="ARM repeat"/>
    <property type="match status" value="1"/>
</dbReference>
<dbReference type="GO" id="GO:0005829">
    <property type="term" value="C:cytosol"/>
    <property type="evidence" value="ECO:0007669"/>
    <property type="project" value="TreeGrafter"/>
</dbReference>
<dbReference type="Pfam" id="PF24984">
    <property type="entry name" value="HEAT_EF3_GNC1"/>
    <property type="match status" value="1"/>
</dbReference>
<dbReference type="PANTHER" id="PTHR23346">
    <property type="entry name" value="TRANSLATIONAL ACTIVATOR GCN1-RELATED"/>
    <property type="match status" value="1"/>
</dbReference>
<dbReference type="PROSITE" id="PS50077">
    <property type="entry name" value="HEAT_REPEAT"/>
    <property type="match status" value="1"/>
</dbReference>
<dbReference type="InterPro" id="IPR011989">
    <property type="entry name" value="ARM-like"/>
</dbReference>
<feature type="region of interest" description="Disordered" evidence="3">
    <location>
        <begin position="497"/>
        <end position="519"/>
    </location>
</feature>
<evidence type="ECO:0008006" key="6">
    <source>
        <dbReference type="Google" id="ProtNLM"/>
    </source>
</evidence>
<dbReference type="PANTHER" id="PTHR23346:SF7">
    <property type="entry name" value="STALLED RIBOSOME SENSOR GCN1"/>
    <property type="match status" value="1"/>
</dbReference>
<feature type="repeat" description="HEAT" evidence="2">
    <location>
        <begin position="428"/>
        <end position="467"/>
    </location>
</feature>
<dbReference type="Proteomes" id="UP001295423">
    <property type="component" value="Unassembled WGS sequence"/>
</dbReference>
<name>A0AAD2CC34_9STRA</name>
<sequence>MASINANTKIKVASSGAPRKVAAKTTKIGIGRGAKGGPKKKAAAGKKKQIVLLKPSALATPAAIAELKGLDKNAQKQKVTDLCRQAMGESPSLVGSSKPRAASTTRDRGNAAADVAIAAKELGVKFVLKDCEVINQMQLMLFPEGIATIFGTSEESTSGLKASASALSLTSLDNTADTLESSIAGGSMGTDSKRGKTTPATAREGSLLLIRAFCEILGKKAEPYVVGAFLAAALDECGSSSGEIREAAEDASTSLVQLANPWAFPSLICPLLLQSFKSKEWRVKANGLDLLAQCATTARSQVCNLLPTIIPACTDQVWDTKAQVTKAAAATLLAVCYTCSNADVEPAIPAVVNAICKPSDTMKAVQELMGTTFVVPVDAPALSILCPVLARALKEKLAIHKRSACVVISNMSRLVGTPDDVAPFGPLLVPELKKVSENVQFEEIRDEALRALANLTKALGDRYQEESEQQVPEAVILAAENAKVEAEQKRIEEEREAARLKEEETKKKEEEERKKFKEAMDATRELEKLRIEEEKKQKAEEQMKKEEAKLSTKGGTGKCNACGLKKCKKTCVFFGS</sequence>
<evidence type="ECO:0000313" key="5">
    <source>
        <dbReference type="Proteomes" id="UP001295423"/>
    </source>
</evidence>
<dbReference type="Gene3D" id="1.25.10.10">
    <property type="entry name" value="Leucine-rich Repeat Variant"/>
    <property type="match status" value="1"/>
</dbReference>
<dbReference type="EMBL" id="CAKOGP040000001">
    <property type="protein sequence ID" value="CAJ1903510.1"/>
    <property type="molecule type" value="Genomic_DNA"/>
</dbReference>
<feature type="region of interest" description="Disordered" evidence="3">
    <location>
        <begin position="532"/>
        <end position="556"/>
    </location>
</feature>
<feature type="compositionally biased region" description="Basic and acidic residues" evidence="3">
    <location>
        <begin position="532"/>
        <end position="550"/>
    </location>
</feature>
<organism evidence="4 5">
    <name type="scientific">Cylindrotheca closterium</name>
    <dbReference type="NCBI Taxonomy" id="2856"/>
    <lineage>
        <taxon>Eukaryota</taxon>
        <taxon>Sar</taxon>
        <taxon>Stramenopiles</taxon>
        <taxon>Ochrophyta</taxon>
        <taxon>Bacillariophyta</taxon>
        <taxon>Bacillariophyceae</taxon>
        <taxon>Bacillariophycidae</taxon>
        <taxon>Bacillariales</taxon>
        <taxon>Bacillariaceae</taxon>
        <taxon>Cylindrotheca</taxon>
    </lineage>
</organism>
<evidence type="ECO:0000256" key="3">
    <source>
        <dbReference type="SAM" id="MobiDB-lite"/>
    </source>
</evidence>
<proteinExistence type="predicted"/>
<dbReference type="GO" id="GO:0019887">
    <property type="term" value="F:protein kinase regulator activity"/>
    <property type="evidence" value="ECO:0007669"/>
    <property type="project" value="TreeGrafter"/>
</dbReference>
<protein>
    <recommendedName>
        <fullName evidence="6">TOG domain-containing protein</fullName>
    </recommendedName>
</protein>
<evidence type="ECO:0000313" key="4">
    <source>
        <dbReference type="EMBL" id="CAJ1903510.1"/>
    </source>
</evidence>
<dbReference type="AlphaFoldDB" id="A0AAD2CC34"/>
<dbReference type="InterPro" id="IPR021133">
    <property type="entry name" value="HEAT_type_2"/>
</dbReference>
<dbReference type="GO" id="GO:0006417">
    <property type="term" value="P:regulation of translation"/>
    <property type="evidence" value="ECO:0007669"/>
    <property type="project" value="TreeGrafter"/>
</dbReference>
<gene>
    <name evidence="4" type="ORF">CYCCA115_LOCUS380</name>
</gene>
<keyword evidence="5" id="KW-1185">Reference proteome</keyword>
<evidence type="ECO:0000256" key="1">
    <source>
        <dbReference type="ARBA" id="ARBA00022737"/>
    </source>
</evidence>
<comment type="caution">
    <text evidence="4">The sequence shown here is derived from an EMBL/GenBank/DDBJ whole genome shotgun (WGS) entry which is preliminary data.</text>
</comment>
<reference evidence="4" key="1">
    <citation type="submission" date="2023-08" db="EMBL/GenBank/DDBJ databases">
        <authorList>
            <person name="Audoor S."/>
            <person name="Bilcke G."/>
        </authorList>
    </citation>
    <scope>NUCLEOTIDE SEQUENCE</scope>
</reference>